<evidence type="ECO:0000313" key="1">
    <source>
        <dbReference type="EMBL" id="PWK81650.1"/>
    </source>
</evidence>
<sequence length="59" mass="6380">MSGHSCSFRAITRDANGVATKWIGECQCGEDFTGPDYRDVKALWDSHRPSSAAHPGEVA</sequence>
<dbReference type="EMBL" id="QGHB01000016">
    <property type="protein sequence ID" value="PWK81650.1"/>
    <property type="molecule type" value="Genomic_DNA"/>
</dbReference>
<reference evidence="1 2" key="1">
    <citation type="submission" date="2018-05" db="EMBL/GenBank/DDBJ databases">
        <title>Genomic Encyclopedia of Type Strains, Phase IV (KMG-IV): sequencing the most valuable type-strain genomes for metagenomic binning, comparative biology and taxonomic classification.</title>
        <authorList>
            <person name="Goeker M."/>
        </authorList>
    </citation>
    <scope>NUCLEOTIDE SEQUENCE [LARGE SCALE GENOMIC DNA]</scope>
    <source>
        <strain evidence="1 2">DSM 45480</strain>
    </source>
</reference>
<dbReference type="AlphaFoldDB" id="A0A316HNA1"/>
<proteinExistence type="predicted"/>
<accession>A0A316HNA1</accession>
<name>A0A316HNA1_9PSEU</name>
<comment type="caution">
    <text evidence="1">The sequence shown here is derived from an EMBL/GenBank/DDBJ whole genome shotgun (WGS) entry which is preliminary data.</text>
</comment>
<gene>
    <name evidence="1" type="ORF">C8D88_11661</name>
</gene>
<dbReference type="RefSeq" id="WP_146231829.1">
    <property type="nucleotide sequence ID" value="NZ_QGHB01000016.1"/>
</dbReference>
<evidence type="ECO:0000313" key="2">
    <source>
        <dbReference type="Proteomes" id="UP000246005"/>
    </source>
</evidence>
<dbReference type="Proteomes" id="UP000246005">
    <property type="component" value="Unassembled WGS sequence"/>
</dbReference>
<organism evidence="1 2">
    <name type="scientific">Lentzea atacamensis</name>
    <dbReference type="NCBI Taxonomy" id="531938"/>
    <lineage>
        <taxon>Bacteria</taxon>
        <taxon>Bacillati</taxon>
        <taxon>Actinomycetota</taxon>
        <taxon>Actinomycetes</taxon>
        <taxon>Pseudonocardiales</taxon>
        <taxon>Pseudonocardiaceae</taxon>
        <taxon>Lentzea</taxon>
    </lineage>
</organism>
<protein>
    <submittedName>
        <fullName evidence="1">Uncharacterized protein</fullName>
    </submittedName>
</protein>